<evidence type="ECO:0000313" key="7">
    <source>
        <dbReference type="EMBL" id="MBD5782181.1"/>
    </source>
</evidence>
<dbReference type="GO" id="GO:0045490">
    <property type="term" value="P:pectin catabolic process"/>
    <property type="evidence" value="ECO:0007669"/>
    <property type="project" value="UniProtKB-UniRule"/>
</dbReference>
<evidence type="ECO:0000256" key="5">
    <source>
        <dbReference type="ARBA" id="ARBA00023235"/>
    </source>
</evidence>
<dbReference type="Pfam" id="PF04962">
    <property type="entry name" value="KduI"/>
    <property type="match status" value="1"/>
</dbReference>
<feature type="binding site" evidence="6">
    <location>
        <position position="202"/>
    </location>
    <ligand>
        <name>Zn(2+)</name>
        <dbReference type="ChEBI" id="CHEBI:29105"/>
    </ligand>
</feature>
<dbReference type="PANTHER" id="PTHR38461">
    <property type="entry name" value="4-DEOXY-L-THREO-5-HEXOSULOSE-URONATE KETOL-ISOMERASE"/>
    <property type="match status" value="1"/>
</dbReference>
<evidence type="ECO:0000256" key="1">
    <source>
        <dbReference type="ARBA" id="ARBA00000552"/>
    </source>
</evidence>
<dbReference type="Proteomes" id="UP000622317">
    <property type="component" value="Unassembled WGS sequence"/>
</dbReference>
<dbReference type="AlphaFoldDB" id="A0A927FE76"/>
<dbReference type="RefSeq" id="WP_191619248.1">
    <property type="nucleotide sequence ID" value="NZ_JACYFG010000051.1"/>
</dbReference>
<dbReference type="InterPro" id="IPR007045">
    <property type="entry name" value="KduI"/>
</dbReference>
<dbReference type="PIRSF" id="PIRSF006625">
    <property type="entry name" value="KduI"/>
    <property type="match status" value="1"/>
</dbReference>
<dbReference type="GO" id="GO:0008270">
    <property type="term" value="F:zinc ion binding"/>
    <property type="evidence" value="ECO:0007669"/>
    <property type="project" value="UniProtKB-UniRule"/>
</dbReference>
<gene>
    <name evidence="6 7" type="primary">kduI</name>
    <name evidence="7" type="ORF">IEN85_21965</name>
</gene>
<dbReference type="GO" id="GO:0042840">
    <property type="term" value="P:D-glucuronate catabolic process"/>
    <property type="evidence" value="ECO:0007669"/>
    <property type="project" value="TreeGrafter"/>
</dbReference>
<evidence type="ECO:0000256" key="4">
    <source>
        <dbReference type="ARBA" id="ARBA00022833"/>
    </source>
</evidence>
<comment type="similarity">
    <text evidence="2 6">Belongs to the KduI family.</text>
</comment>
<dbReference type="GO" id="GO:0019698">
    <property type="term" value="P:D-galacturonate catabolic process"/>
    <property type="evidence" value="ECO:0007669"/>
    <property type="project" value="TreeGrafter"/>
</dbReference>
<comment type="catalytic activity">
    <reaction evidence="1 6">
        <text>5-dehydro-4-deoxy-D-glucuronate = 3-deoxy-D-glycero-2,5-hexodiulosonate</text>
        <dbReference type="Rhea" id="RHEA:23896"/>
        <dbReference type="ChEBI" id="CHEBI:17117"/>
        <dbReference type="ChEBI" id="CHEBI:29071"/>
        <dbReference type="EC" id="5.3.1.17"/>
    </reaction>
</comment>
<accession>A0A927FE76</accession>
<comment type="caution">
    <text evidence="7">The sequence shown here is derived from an EMBL/GenBank/DDBJ whole genome shotgun (WGS) entry which is preliminary data.</text>
</comment>
<dbReference type="EMBL" id="JACYFG010000051">
    <property type="protein sequence ID" value="MBD5782181.1"/>
    <property type="molecule type" value="Genomic_DNA"/>
</dbReference>
<dbReference type="InterPro" id="IPR011051">
    <property type="entry name" value="RmlC_Cupin_sf"/>
</dbReference>
<comment type="function">
    <text evidence="6">Catalyzes the isomerization of 5-dehydro-4-deoxy-D-glucuronate to 3-deoxy-D-glycero-2,5-hexodiulosonate.</text>
</comment>
<evidence type="ECO:0000256" key="6">
    <source>
        <dbReference type="HAMAP-Rule" id="MF_00687"/>
    </source>
</evidence>
<keyword evidence="8" id="KW-1185">Reference proteome</keyword>
<feature type="binding site" evidence="6">
    <location>
        <position position="251"/>
    </location>
    <ligand>
        <name>Zn(2+)</name>
        <dbReference type="ChEBI" id="CHEBI:29105"/>
    </ligand>
</feature>
<evidence type="ECO:0000256" key="2">
    <source>
        <dbReference type="ARBA" id="ARBA00008086"/>
    </source>
</evidence>
<organism evidence="7 8">
    <name type="scientific">Pelagicoccus enzymogenes</name>
    <dbReference type="NCBI Taxonomy" id="2773457"/>
    <lineage>
        <taxon>Bacteria</taxon>
        <taxon>Pseudomonadati</taxon>
        <taxon>Verrucomicrobiota</taxon>
        <taxon>Opitutia</taxon>
        <taxon>Puniceicoccales</taxon>
        <taxon>Pelagicoccaceae</taxon>
        <taxon>Pelagicoccus</taxon>
    </lineage>
</organism>
<name>A0A927FE76_9BACT</name>
<proteinExistence type="inferred from homology"/>
<dbReference type="Gene3D" id="2.60.120.520">
    <property type="entry name" value="pectin degrading enzyme 5-keto 4- deoxyuronate isomerase, domain 1"/>
    <property type="match status" value="1"/>
</dbReference>
<keyword evidence="5 6" id="KW-0413">Isomerase</keyword>
<dbReference type="Gene3D" id="2.60.120.10">
    <property type="entry name" value="Jelly Rolls"/>
    <property type="match status" value="1"/>
</dbReference>
<sequence length="284" mass="31943">MFKYEFPAISYRFSPSVGEYRSFGTQQLRDNFLIEKLFADGEIILHATDLDRAIAGGIIPTESPLKIGSIDALRCDYFFERREGGVINIGGAGTIEVDGTKYEVANRECLYIGRGSKEVVFTSSDKANPAAFYLLSYPAHKEYPTTHAKIEDANKLELGSKDTCNERTLYQYIHENGIKSCQLVMGFTELAVGSVWNTMPSHTHFRRSEIYLYFDVSPENQVLHLMGQPDETRPLWIKNRQAALSPSWSIHSGAGTASYSFIWGMGGENQRFDDMDGFPISDLK</sequence>
<dbReference type="PANTHER" id="PTHR38461:SF1">
    <property type="entry name" value="4-DEOXY-L-THREO-5-HEXOSULOSE-URONATE KETOL-ISOMERASE"/>
    <property type="match status" value="1"/>
</dbReference>
<comment type="pathway">
    <text evidence="6">Glycan metabolism; pectin degradation; 2-dehydro-3-deoxy-D-gluconate from pectin: step 4/5.</text>
</comment>
<dbReference type="CDD" id="cd20491">
    <property type="entry name" value="cupin_KduI_C"/>
    <property type="match status" value="1"/>
</dbReference>
<dbReference type="HAMAP" id="MF_00687">
    <property type="entry name" value="KduI"/>
    <property type="match status" value="1"/>
</dbReference>
<dbReference type="InterPro" id="IPR021120">
    <property type="entry name" value="KduI/IolB_isomerase"/>
</dbReference>
<dbReference type="NCBIfam" id="NF002091">
    <property type="entry name" value="PRK00924.1"/>
    <property type="match status" value="1"/>
</dbReference>
<evidence type="ECO:0000256" key="3">
    <source>
        <dbReference type="ARBA" id="ARBA00022723"/>
    </source>
</evidence>
<dbReference type="InterPro" id="IPR014710">
    <property type="entry name" value="RmlC-like_jellyroll"/>
</dbReference>
<keyword evidence="4 6" id="KW-0862">Zinc</keyword>
<dbReference type="SUPFAM" id="SSF51182">
    <property type="entry name" value="RmlC-like cupins"/>
    <property type="match status" value="1"/>
</dbReference>
<feature type="binding site" evidence="6">
    <location>
        <position position="204"/>
    </location>
    <ligand>
        <name>Zn(2+)</name>
        <dbReference type="ChEBI" id="CHEBI:29105"/>
    </ligand>
</feature>
<feature type="binding site" evidence="6">
    <location>
        <position position="209"/>
    </location>
    <ligand>
        <name>Zn(2+)</name>
        <dbReference type="ChEBI" id="CHEBI:29105"/>
    </ligand>
</feature>
<dbReference type="GO" id="GO:0008697">
    <property type="term" value="F:4-deoxy-L-threo-5-hexosulose-uronate ketol-isomerase activity"/>
    <property type="evidence" value="ECO:0007669"/>
    <property type="project" value="UniProtKB-UniRule"/>
</dbReference>
<protein>
    <recommendedName>
        <fullName evidence="6">4-deoxy-L-threo-5-hexosulose-uronate ketol-isomerase</fullName>
        <ecNumber evidence="6">5.3.1.17</ecNumber>
    </recommendedName>
    <alternativeName>
        <fullName evidence="6">5-keto-4-deoxyuronate isomerase</fullName>
    </alternativeName>
    <alternativeName>
        <fullName evidence="6">DKI isomerase</fullName>
    </alternativeName>
</protein>
<evidence type="ECO:0000313" key="8">
    <source>
        <dbReference type="Proteomes" id="UP000622317"/>
    </source>
</evidence>
<dbReference type="InterPro" id="IPR027449">
    <property type="entry name" value="KduI_N"/>
</dbReference>
<reference evidence="7" key="1">
    <citation type="submission" date="2020-09" db="EMBL/GenBank/DDBJ databases">
        <title>Pelagicoccus enzymogenes sp. nov. with an EPS production, isolated from marine sediment.</title>
        <authorList>
            <person name="Feng X."/>
        </authorList>
    </citation>
    <scope>NUCLEOTIDE SEQUENCE</scope>
    <source>
        <strain evidence="7">NFK12</strain>
    </source>
</reference>
<comment type="cofactor">
    <cofactor evidence="6">
        <name>Zn(2+)</name>
        <dbReference type="ChEBI" id="CHEBI:29105"/>
    </cofactor>
    <text evidence="6">Binds 1 zinc ion per subunit.</text>
</comment>
<keyword evidence="3 6" id="KW-0479">Metal-binding</keyword>
<dbReference type="EC" id="5.3.1.17" evidence="6"/>
<dbReference type="CDD" id="cd20294">
    <property type="entry name" value="cupin_KduI_N"/>
    <property type="match status" value="1"/>
</dbReference>